<keyword evidence="3" id="KW-0805">Transcription regulation</keyword>
<proteinExistence type="predicted"/>
<evidence type="ECO:0000256" key="2">
    <source>
        <dbReference type="ARBA" id="ARBA00022737"/>
    </source>
</evidence>
<keyword evidence="5" id="KW-0804">Transcription</keyword>
<dbReference type="SUPFAM" id="SSF46689">
    <property type="entry name" value="Homeodomain-like"/>
    <property type="match status" value="1"/>
</dbReference>
<evidence type="ECO:0000256" key="1">
    <source>
        <dbReference type="ARBA" id="ARBA00004123"/>
    </source>
</evidence>
<evidence type="ECO:0000259" key="8">
    <source>
        <dbReference type="PROSITE" id="PS51294"/>
    </source>
</evidence>
<sequence>MMSKGETYKGRWKPEEDEILIAYVNKHGLNDIQNITGLNRSKESCKIRWTNYLNPRLNMVPFTPQEELQIINLHSRFGAKWNLIASEVSSN</sequence>
<reference evidence="10" key="1">
    <citation type="journal article" date="2020" name="Nat. Commun.">
        <title>Genome sequence of the cluster root forming white lupin.</title>
        <authorList>
            <person name="Hufnagel B."/>
            <person name="Marques A."/>
            <person name="Soriano A."/>
            <person name="Marques L."/>
            <person name="Divol F."/>
            <person name="Doumas P."/>
            <person name="Sallet E."/>
            <person name="Mancinotti D."/>
            <person name="Carrere S."/>
            <person name="Marande W."/>
            <person name="Arribat S."/>
            <person name="Keller J."/>
            <person name="Huneau C."/>
            <person name="Blein T."/>
            <person name="Aime D."/>
            <person name="Laguerre M."/>
            <person name="Taylor J."/>
            <person name="Schubert V."/>
            <person name="Nelson M."/>
            <person name="Geu-Flores F."/>
            <person name="Crespi M."/>
            <person name="Gallardo-Guerrero K."/>
            <person name="Delaux P.-M."/>
            <person name="Salse J."/>
            <person name="Berges H."/>
            <person name="Guyot R."/>
            <person name="Gouzy J."/>
            <person name="Peret B."/>
        </authorList>
    </citation>
    <scope>NUCLEOTIDE SEQUENCE [LARGE SCALE GENOMIC DNA]</scope>
    <source>
        <strain evidence="10">cv. Amiga</strain>
    </source>
</reference>
<evidence type="ECO:0000313" key="9">
    <source>
        <dbReference type="EMBL" id="KAE9614888.1"/>
    </source>
</evidence>
<comment type="caution">
    <text evidence="9">The sequence shown here is derived from an EMBL/GenBank/DDBJ whole genome shotgun (WGS) entry which is preliminary data.</text>
</comment>
<dbReference type="SMART" id="SM00717">
    <property type="entry name" value="SANT"/>
    <property type="match status" value="2"/>
</dbReference>
<dbReference type="EMBL" id="WOCE01000004">
    <property type="protein sequence ID" value="KAE9614888.1"/>
    <property type="molecule type" value="Genomic_DNA"/>
</dbReference>
<evidence type="ECO:0000256" key="5">
    <source>
        <dbReference type="ARBA" id="ARBA00023163"/>
    </source>
</evidence>
<keyword evidence="4" id="KW-0238">DNA-binding</keyword>
<gene>
    <name evidence="9" type="ORF">Lalb_Chr04g0249451</name>
</gene>
<dbReference type="AlphaFoldDB" id="A0A6A4QL06"/>
<dbReference type="Gene3D" id="1.10.10.60">
    <property type="entry name" value="Homeodomain-like"/>
    <property type="match status" value="2"/>
</dbReference>
<dbReference type="CDD" id="cd00167">
    <property type="entry name" value="SANT"/>
    <property type="match status" value="2"/>
</dbReference>
<evidence type="ECO:0000313" key="10">
    <source>
        <dbReference type="Proteomes" id="UP000447434"/>
    </source>
</evidence>
<organism evidence="9 10">
    <name type="scientific">Lupinus albus</name>
    <name type="common">White lupine</name>
    <name type="synonym">Lupinus termis</name>
    <dbReference type="NCBI Taxonomy" id="3870"/>
    <lineage>
        <taxon>Eukaryota</taxon>
        <taxon>Viridiplantae</taxon>
        <taxon>Streptophyta</taxon>
        <taxon>Embryophyta</taxon>
        <taxon>Tracheophyta</taxon>
        <taxon>Spermatophyta</taxon>
        <taxon>Magnoliopsida</taxon>
        <taxon>eudicotyledons</taxon>
        <taxon>Gunneridae</taxon>
        <taxon>Pentapetalae</taxon>
        <taxon>rosids</taxon>
        <taxon>fabids</taxon>
        <taxon>Fabales</taxon>
        <taxon>Fabaceae</taxon>
        <taxon>Papilionoideae</taxon>
        <taxon>50 kb inversion clade</taxon>
        <taxon>genistoids sensu lato</taxon>
        <taxon>core genistoids</taxon>
        <taxon>Genisteae</taxon>
        <taxon>Lupinus</taxon>
    </lineage>
</organism>
<dbReference type="GO" id="GO:0005634">
    <property type="term" value="C:nucleus"/>
    <property type="evidence" value="ECO:0007669"/>
    <property type="project" value="UniProtKB-SubCell"/>
</dbReference>
<accession>A0A6A4QL06</accession>
<evidence type="ECO:0000259" key="7">
    <source>
        <dbReference type="PROSITE" id="PS50090"/>
    </source>
</evidence>
<feature type="domain" description="HTH myb-type" evidence="8">
    <location>
        <begin position="1"/>
        <end position="57"/>
    </location>
</feature>
<dbReference type="InterPro" id="IPR001005">
    <property type="entry name" value="SANT/Myb"/>
</dbReference>
<dbReference type="Proteomes" id="UP000447434">
    <property type="component" value="Chromosome 4"/>
</dbReference>
<dbReference type="OrthoDB" id="2143914at2759"/>
<dbReference type="InterPro" id="IPR017930">
    <property type="entry name" value="Myb_dom"/>
</dbReference>
<dbReference type="PROSITE" id="PS50090">
    <property type="entry name" value="MYB_LIKE"/>
    <property type="match status" value="1"/>
</dbReference>
<dbReference type="Pfam" id="PF00249">
    <property type="entry name" value="Myb_DNA-binding"/>
    <property type="match status" value="2"/>
</dbReference>
<dbReference type="PANTHER" id="PTHR47995">
    <property type="entry name" value="TRANSCRIPTION FACTOR MYB33-RELATED"/>
    <property type="match status" value="1"/>
</dbReference>
<keyword evidence="10" id="KW-1185">Reference proteome</keyword>
<feature type="domain" description="Myb-like" evidence="7">
    <location>
        <begin position="4"/>
        <end position="53"/>
    </location>
</feature>
<evidence type="ECO:0000256" key="6">
    <source>
        <dbReference type="ARBA" id="ARBA00023242"/>
    </source>
</evidence>
<dbReference type="PROSITE" id="PS51294">
    <property type="entry name" value="HTH_MYB"/>
    <property type="match status" value="1"/>
</dbReference>
<dbReference type="GO" id="GO:0003677">
    <property type="term" value="F:DNA binding"/>
    <property type="evidence" value="ECO:0007669"/>
    <property type="project" value="UniProtKB-KW"/>
</dbReference>
<protein>
    <submittedName>
        <fullName evidence="9">Putative transcription factor MYB-HB-like family</fullName>
    </submittedName>
</protein>
<name>A0A6A4QL06_LUPAL</name>
<comment type="subcellular location">
    <subcellularLocation>
        <location evidence="1">Nucleus</location>
    </subcellularLocation>
</comment>
<keyword evidence="6" id="KW-0539">Nucleus</keyword>
<evidence type="ECO:0000256" key="4">
    <source>
        <dbReference type="ARBA" id="ARBA00023125"/>
    </source>
</evidence>
<evidence type="ECO:0000256" key="3">
    <source>
        <dbReference type="ARBA" id="ARBA00023015"/>
    </source>
</evidence>
<dbReference type="PANTHER" id="PTHR47995:SF18">
    <property type="entry name" value="TRANSCRIPTION FACTOR MYB65"/>
    <property type="match status" value="1"/>
</dbReference>
<keyword evidence="2" id="KW-0677">Repeat</keyword>
<dbReference type="InterPro" id="IPR009057">
    <property type="entry name" value="Homeodomain-like_sf"/>
</dbReference>